<keyword evidence="1" id="KW-0812">Transmembrane</keyword>
<evidence type="ECO:0000256" key="1">
    <source>
        <dbReference type="SAM" id="Phobius"/>
    </source>
</evidence>
<gene>
    <name evidence="3" type="ORF">MNBD_GAMMA18-842</name>
</gene>
<sequence>MFAALYGKAMKWAEHRHAAWGLAGLSFAESSFFPIPPDVMLAPMALAQRHRAWWFAFITTVASVLGGVFGYMIGMFFFEVIEEWLQGNQRYWDGYLLAQQWFDEYGIWAVLIAGFSPIPYKVFTISAGVASMALLPFVLASLVGRGARFFLVAGLIVLGGEKMEKAIRKNIDRIGWGLVALLVVAYLLLG</sequence>
<protein>
    <submittedName>
        <fullName evidence="3">FIG139438: lipoprotein B</fullName>
    </submittedName>
</protein>
<feature type="transmembrane region" description="Helical" evidence="1">
    <location>
        <begin position="54"/>
        <end position="81"/>
    </location>
</feature>
<keyword evidence="1" id="KW-1133">Transmembrane helix</keyword>
<reference evidence="3" key="1">
    <citation type="submission" date="2018-06" db="EMBL/GenBank/DDBJ databases">
        <authorList>
            <person name="Zhirakovskaya E."/>
        </authorList>
    </citation>
    <scope>NUCLEOTIDE SEQUENCE</scope>
</reference>
<feature type="transmembrane region" description="Helical" evidence="1">
    <location>
        <begin position="132"/>
        <end position="158"/>
    </location>
</feature>
<feature type="domain" description="VTT" evidence="2">
    <location>
        <begin position="36"/>
        <end position="155"/>
    </location>
</feature>
<dbReference type="AlphaFoldDB" id="A0A3B0ZZA8"/>
<name>A0A3B0ZZA8_9ZZZZ</name>
<dbReference type="Pfam" id="PF09335">
    <property type="entry name" value="VTT_dom"/>
    <property type="match status" value="1"/>
</dbReference>
<evidence type="ECO:0000259" key="2">
    <source>
        <dbReference type="Pfam" id="PF09335"/>
    </source>
</evidence>
<feature type="transmembrane region" description="Helical" evidence="1">
    <location>
        <begin position="170"/>
        <end position="189"/>
    </location>
</feature>
<accession>A0A3B0ZZA8</accession>
<keyword evidence="3" id="KW-0449">Lipoprotein</keyword>
<dbReference type="PANTHER" id="PTHR42709:SF11">
    <property type="entry name" value="DEDA FAMILY PROTEIN"/>
    <property type="match status" value="1"/>
</dbReference>
<dbReference type="EMBL" id="UOFP01000159">
    <property type="protein sequence ID" value="VAW86814.1"/>
    <property type="molecule type" value="Genomic_DNA"/>
</dbReference>
<dbReference type="InterPro" id="IPR051311">
    <property type="entry name" value="DedA_domain"/>
</dbReference>
<dbReference type="PANTHER" id="PTHR42709">
    <property type="entry name" value="ALKALINE PHOSPHATASE LIKE PROTEIN"/>
    <property type="match status" value="1"/>
</dbReference>
<organism evidence="3">
    <name type="scientific">hydrothermal vent metagenome</name>
    <dbReference type="NCBI Taxonomy" id="652676"/>
    <lineage>
        <taxon>unclassified sequences</taxon>
        <taxon>metagenomes</taxon>
        <taxon>ecological metagenomes</taxon>
    </lineage>
</organism>
<dbReference type="GO" id="GO:0005886">
    <property type="term" value="C:plasma membrane"/>
    <property type="evidence" value="ECO:0007669"/>
    <property type="project" value="TreeGrafter"/>
</dbReference>
<proteinExistence type="predicted"/>
<evidence type="ECO:0000313" key="3">
    <source>
        <dbReference type="EMBL" id="VAW86814.1"/>
    </source>
</evidence>
<dbReference type="InterPro" id="IPR032816">
    <property type="entry name" value="VTT_dom"/>
</dbReference>
<keyword evidence="1" id="KW-0472">Membrane</keyword>